<organism evidence="1 2">
    <name type="scientific">Roridomyces roridus</name>
    <dbReference type="NCBI Taxonomy" id="1738132"/>
    <lineage>
        <taxon>Eukaryota</taxon>
        <taxon>Fungi</taxon>
        <taxon>Dikarya</taxon>
        <taxon>Basidiomycota</taxon>
        <taxon>Agaricomycotina</taxon>
        <taxon>Agaricomycetes</taxon>
        <taxon>Agaricomycetidae</taxon>
        <taxon>Agaricales</taxon>
        <taxon>Marasmiineae</taxon>
        <taxon>Mycenaceae</taxon>
        <taxon>Roridomyces</taxon>
    </lineage>
</organism>
<evidence type="ECO:0000313" key="2">
    <source>
        <dbReference type="Proteomes" id="UP001221142"/>
    </source>
</evidence>
<comment type="caution">
    <text evidence="1">The sequence shown here is derived from an EMBL/GenBank/DDBJ whole genome shotgun (WGS) entry which is preliminary data.</text>
</comment>
<dbReference type="EMBL" id="JARKIF010000021">
    <property type="protein sequence ID" value="KAJ7617142.1"/>
    <property type="molecule type" value="Genomic_DNA"/>
</dbReference>
<protein>
    <recommendedName>
        <fullName evidence="3">Heterokaryon incompatibility domain-containing protein</fullName>
    </recommendedName>
</protein>
<dbReference type="AlphaFoldDB" id="A0AAD7FDA6"/>
<dbReference type="Proteomes" id="UP001221142">
    <property type="component" value="Unassembled WGS sequence"/>
</dbReference>
<name>A0AAD7FDA6_9AGAR</name>
<evidence type="ECO:0000313" key="1">
    <source>
        <dbReference type="EMBL" id="KAJ7617142.1"/>
    </source>
</evidence>
<reference evidence="1" key="1">
    <citation type="submission" date="2023-03" db="EMBL/GenBank/DDBJ databases">
        <title>Massive genome expansion in bonnet fungi (Mycena s.s.) driven by repeated elements and novel gene families across ecological guilds.</title>
        <authorList>
            <consortium name="Lawrence Berkeley National Laboratory"/>
            <person name="Harder C.B."/>
            <person name="Miyauchi S."/>
            <person name="Viragh M."/>
            <person name="Kuo A."/>
            <person name="Thoen E."/>
            <person name="Andreopoulos B."/>
            <person name="Lu D."/>
            <person name="Skrede I."/>
            <person name="Drula E."/>
            <person name="Henrissat B."/>
            <person name="Morin E."/>
            <person name="Kohler A."/>
            <person name="Barry K."/>
            <person name="LaButti K."/>
            <person name="Morin E."/>
            <person name="Salamov A."/>
            <person name="Lipzen A."/>
            <person name="Mereny Z."/>
            <person name="Hegedus B."/>
            <person name="Baldrian P."/>
            <person name="Stursova M."/>
            <person name="Weitz H."/>
            <person name="Taylor A."/>
            <person name="Grigoriev I.V."/>
            <person name="Nagy L.G."/>
            <person name="Martin F."/>
            <person name="Kauserud H."/>
        </authorList>
    </citation>
    <scope>NUCLEOTIDE SEQUENCE</scope>
    <source>
        <strain evidence="1">9284</strain>
    </source>
</reference>
<sequence>MHCISQGQDFGTAYAYLRPQWHLDFFTLEARMTYTEAEDARERAEALDPSNNHVVNAKLRPRRVWDLFSNRVLLNGVETESVLRLVVVPVSHVWLAENERTEVHTPINSFQWPVPLPVDSSLERVRIELLNLGLQYVWLDVLCLRQRGNPEAEPQRAHEWKLDVRTIGAVHRETG</sequence>
<evidence type="ECO:0008006" key="3">
    <source>
        <dbReference type="Google" id="ProtNLM"/>
    </source>
</evidence>
<proteinExistence type="predicted"/>
<gene>
    <name evidence="1" type="ORF">FB45DRAFT_756613</name>
</gene>
<accession>A0AAD7FDA6</accession>
<keyword evidence="2" id="KW-1185">Reference proteome</keyword>